<dbReference type="Pfam" id="PF03435">
    <property type="entry name" value="Sacchrp_dh_NADP"/>
    <property type="match status" value="1"/>
</dbReference>
<reference evidence="3" key="1">
    <citation type="submission" date="2023-06" db="EMBL/GenBank/DDBJ databases">
        <title>Survivors Of The Sea: Transcriptome response of Skeletonema marinoi to long-term dormancy.</title>
        <authorList>
            <person name="Pinder M.I.M."/>
            <person name="Kourtchenko O."/>
            <person name="Robertson E.K."/>
            <person name="Larsson T."/>
            <person name="Maumus F."/>
            <person name="Osuna-Cruz C.M."/>
            <person name="Vancaester E."/>
            <person name="Stenow R."/>
            <person name="Vandepoele K."/>
            <person name="Ploug H."/>
            <person name="Bruchert V."/>
            <person name="Godhe A."/>
            <person name="Topel M."/>
        </authorList>
    </citation>
    <scope>NUCLEOTIDE SEQUENCE</scope>
    <source>
        <strain evidence="3">R05AC</strain>
    </source>
</reference>
<protein>
    <submittedName>
        <fullName evidence="3">Saccharopine dehydrogenase family protein</fullName>
    </submittedName>
</protein>
<proteinExistence type="inferred from homology"/>
<dbReference type="InterPro" id="IPR036291">
    <property type="entry name" value="NAD(P)-bd_dom_sf"/>
</dbReference>
<dbReference type="GO" id="GO:0005886">
    <property type="term" value="C:plasma membrane"/>
    <property type="evidence" value="ECO:0007669"/>
    <property type="project" value="TreeGrafter"/>
</dbReference>
<evidence type="ECO:0000259" key="2">
    <source>
        <dbReference type="Pfam" id="PF03435"/>
    </source>
</evidence>
<accession>A0AAD8Y990</accession>
<name>A0AAD8Y990_9STRA</name>
<keyword evidence="4" id="KW-1185">Reference proteome</keyword>
<comment type="caution">
    <text evidence="3">The sequence shown here is derived from an EMBL/GenBank/DDBJ whole genome shotgun (WGS) entry which is preliminary data.</text>
</comment>
<organism evidence="3 4">
    <name type="scientific">Skeletonema marinoi</name>
    <dbReference type="NCBI Taxonomy" id="267567"/>
    <lineage>
        <taxon>Eukaryota</taxon>
        <taxon>Sar</taxon>
        <taxon>Stramenopiles</taxon>
        <taxon>Ochrophyta</taxon>
        <taxon>Bacillariophyta</taxon>
        <taxon>Coscinodiscophyceae</taxon>
        <taxon>Thalassiosirophycidae</taxon>
        <taxon>Thalassiosirales</taxon>
        <taxon>Skeletonemataceae</taxon>
        <taxon>Skeletonema</taxon>
        <taxon>Skeletonema marinoi-dohrnii complex</taxon>
    </lineage>
</organism>
<dbReference type="GO" id="GO:0009247">
    <property type="term" value="P:glycolipid biosynthetic process"/>
    <property type="evidence" value="ECO:0007669"/>
    <property type="project" value="TreeGrafter"/>
</dbReference>
<dbReference type="EMBL" id="JATAAI010000012">
    <property type="protein sequence ID" value="KAK1741872.1"/>
    <property type="molecule type" value="Genomic_DNA"/>
</dbReference>
<gene>
    <name evidence="3" type="ORF">QTG54_007445</name>
</gene>
<comment type="similarity">
    <text evidence="1">Belongs to the saccharopine dehydrogenase family.</text>
</comment>
<dbReference type="SUPFAM" id="SSF51735">
    <property type="entry name" value="NAD(P)-binding Rossmann-fold domains"/>
    <property type="match status" value="1"/>
</dbReference>
<evidence type="ECO:0000313" key="3">
    <source>
        <dbReference type="EMBL" id="KAK1741872.1"/>
    </source>
</evidence>
<dbReference type="AlphaFoldDB" id="A0AAD8Y990"/>
<dbReference type="PANTHER" id="PTHR12286">
    <property type="entry name" value="SACCHAROPINE DEHYDROGENASE-LIKE OXIDOREDUCTASE"/>
    <property type="match status" value="1"/>
</dbReference>
<dbReference type="GO" id="GO:0005739">
    <property type="term" value="C:mitochondrion"/>
    <property type="evidence" value="ECO:0007669"/>
    <property type="project" value="TreeGrafter"/>
</dbReference>
<dbReference type="Gene3D" id="3.40.50.720">
    <property type="entry name" value="NAD(P)-binding Rossmann-like Domain"/>
    <property type="match status" value="1"/>
</dbReference>
<dbReference type="PANTHER" id="PTHR12286:SF5">
    <property type="entry name" value="SACCHAROPINE DEHYDROGENASE-LIKE OXIDOREDUCTASE"/>
    <property type="match status" value="1"/>
</dbReference>
<dbReference type="InterPro" id="IPR051276">
    <property type="entry name" value="Saccharopine_DH-like_oxidrdct"/>
</dbReference>
<dbReference type="GO" id="GO:0005811">
    <property type="term" value="C:lipid droplet"/>
    <property type="evidence" value="ECO:0007669"/>
    <property type="project" value="TreeGrafter"/>
</dbReference>
<dbReference type="InterPro" id="IPR005097">
    <property type="entry name" value="Sacchrp_dh_NADP-bd"/>
</dbReference>
<evidence type="ECO:0000313" key="4">
    <source>
        <dbReference type="Proteomes" id="UP001224775"/>
    </source>
</evidence>
<sequence length="456" mass="49404">MTMTTSRQERYSTRTIDIIVHGATGFTGKRVVTHLAKHHPELNVAVCGRSQDKLTAVANSVGWNESKCKSSIFVVSDIVNENDKLVAAFANAKVVIACAGPYRQCGLPILKAAVEARADYLDLCGEPQFFDDALLSFDREARSVGVLACHAAAFDCVPAELGAALAERELLKNNTSCAGVEVIHTMQNVSCANATTWHAAVDGFHAAASGELAKSRQKVKENYPEFKETMPPSRPAEWAKAPVAPGLLPGYNEELELRTMKFVGADSSAIRCSWRYLRSRKPDHPRKGTSIPEPKLSVLIGMDSKDSMSALKVMGFGATFSFLARYKWGCDMLHANPEGFSGGVFKTEGPTQEELEKGRFTTYVTAFGPNNNDRRARVKVSGPEPGYVATPILIVSLALTILDTGKADAGNDLSFDAGVTLPGALFGDSEKVYEHMRNEGVNFDVVDEFDDSQSPV</sequence>
<feature type="domain" description="Saccharopine dehydrogenase NADP binding" evidence="2">
    <location>
        <begin position="18"/>
        <end position="148"/>
    </location>
</feature>
<dbReference type="Proteomes" id="UP001224775">
    <property type="component" value="Unassembled WGS sequence"/>
</dbReference>
<evidence type="ECO:0000256" key="1">
    <source>
        <dbReference type="ARBA" id="ARBA00038048"/>
    </source>
</evidence>